<evidence type="ECO:0000256" key="5">
    <source>
        <dbReference type="ARBA" id="ARBA00030918"/>
    </source>
</evidence>
<dbReference type="Pfam" id="PF06725">
    <property type="entry name" value="3D"/>
    <property type="match status" value="1"/>
</dbReference>
<dbReference type="InterPro" id="IPR026044">
    <property type="entry name" value="MltA"/>
</dbReference>
<dbReference type="InterPro" id="IPR005300">
    <property type="entry name" value="MltA_B"/>
</dbReference>
<feature type="domain" description="Lytic transglycosylase MltA" evidence="8">
    <location>
        <begin position="131"/>
        <end position="275"/>
    </location>
</feature>
<evidence type="ECO:0000256" key="7">
    <source>
        <dbReference type="SAM" id="SignalP"/>
    </source>
</evidence>
<evidence type="ECO:0000256" key="3">
    <source>
        <dbReference type="ARBA" id="ARBA00023239"/>
    </source>
</evidence>
<evidence type="ECO:0000259" key="8">
    <source>
        <dbReference type="SMART" id="SM00925"/>
    </source>
</evidence>
<dbReference type="CDD" id="cd14485">
    <property type="entry name" value="mltA_like_LT_A"/>
    <property type="match status" value="1"/>
</dbReference>
<feature type="signal peptide" evidence="7">
    <location>
        <begin position="1"/>
        <end position="24"/>
    </location>
</feature>
<dbReference type="Pfam" id="PF03562">
    <property type="entry name" value="MltA"/>
    <property type="match status" value="1"/>
</dbReference>
<organism evidence="9 10">
    <name type="scientific">Phenylobacterium kunshanense</name>
    <dbReference type="NCBI Taxonomy" id="1445034"/>
    <lineage>
        <taxon>Bacteria</taxon>
        <taxon>Pseudomonadati</taxon>
        <taxon>Pseudomonadota</taxon>
        <taxon>Alphaproteobacteria</taxon>
        <taxon>Caulobacterales</taxon>
        <taxon>Caulobacteraceae</taxon>
        <taxon>Phenylobacterium</taxon>
    </lineage>
</organism>
<feature type="chain" id="PRO_5016360786" description="peptidoglycan lytic exotransglycosylase" evidence="7">
    <location>
        <begin position="25"/>
        <end position="376"/>
    </location>
</feature>
<dbReference type="GO" id="GO:0004553">
    <property type="term" value="F:hydrolase activity, hydrolyzing O-glycosyl compounds"/>
    <property type="evidence" value="ECO:0007669"/>
    <property type="project" value="InterPro"/>
</dbReference>
<proteinExistence type="predicted"/>
<dbReference type="Proteomes" id="UP000249524">
    <property type="component" value="Unassembled WGS sequence"/>
</dbReference>
<accession>A0A328BMW9</accession>
<dbReference type="CDD" id="cd14668">
    <property type="entry name" value="mlta_B"/>
    <property type="match status" value="1"/>
</dbReference>
<dbReference type="Gene3D" id="2.40.240.50">
    <property type="entry name" value="Barwin-like endoglucanases"/>
    <property type="match status" value="1"/>
</dbReference>
<dbReference type="GO" id="GO:0019867">
    <property type="term" value="C:outer membrane"/>
    <property type="evidence" value="ECO:0007669"/>
    <property type="project" value="InterPro"/>
</dbReference>
<feature type="compositionally biased region" description="Pro residues" evidence="6">
    <location>
        <begin position="29"/>
        <end position="50"/>
    </location>
</feature>
<dbReference type="PANTHER" id="PTHR30124">
    <property type="entry name" value="MEMBRANE-BOUND LYTIC MUREIN TRANSGLYCOSYLASE A"/>
    <property type="match status" value="1"/>
</dbReference>
<dbReference type="OrthoDB" id="9783686at2"/>
<protein>
    <recommendedName>
        <fullName evidence="2">peptidoglycan lytic exotransglycosylase</fullName>
        <ecNumber evidence="2">4.2.2.n1</ecNumber>
    </recommendedName>
    <alternativeName>
        <fullName evidence="5">Murein hydrolase A</fullName>
    </alternativeName>
</protein>
<evidence type="ECO:0000256" key="2">
    <source>
        <dbReference type="ARBA" id="ARBA00012587"/>
    </source>
</evidence>
<dbReference type="SUPFAM" id="SSF50685">
    <property type="entry name" value="Barwin-like endoglucanases"/>
    <property type="match status" value="1"/>
</dbReference>
<name>A0A328BMW9_9CAUL</name>
<dbReference type="SMART" id="SM00925">
    <property type="entry name" value="MltA"/>
    <property type="match status" value="1"/>
</dbReference>
<reference evidence="9 10" key="1">
    <citation type="submission" date="2018-05" db="EMBL/GenBank/DDBJ databases">
        <authorList>
            <person name="Lanie J.A."/>
            <person name="Ng W.-L."/>
            <person name="Kazmierczak K.M."/>
            <person name="Andrzejewski T.M."/>
            <person name="Davidsen T.M."/>
            <person name="Wayne K.J."/>
            <person name="Tettelin H."/>
            <person name="Glass J.I."/>
            <person name="Rusch D."/>
            <person name="Podicherti R."/>
            <person name="Tsui H.-C.T."/>
            <person name="Winkler M.E."/>
        </authorList>
    </citation>
    <scope>NUCLEOTIDE SEQUENCE [LARGE SCALE GENOMIC DNA]</scope>
    <source>
        <strain evidence="9 10">BUT-10</strain>
    </source>
</reference>
<evidence type="ECO:0000313" key="10">
    <source>
        <dbReference type="Proteomes" id="UP000249524"/>
    </source>
</evidence>
<dbReference type="GO" id="GO:0009253">
    <property type="term" value="P:peptidoglycan catabolic process"/>
    <property type="evidence" value="ECO:0007669"/>
    <property type="project" value="TreeGrafter"/>
</dbReference>
<evidence type="ECO:0000313" key="9">
    <source>
        <dbReference type="EMBL" id="RAK67346.1"/>
    </source>
</evidence>
<keyword evidence="3" id="KW-0456">Lyase</keyword>
<dbReference type="AlphaFoldDB" id="A0A328BMW9"/>
<dbReference type="PROSITE" id="PS51257">
    <property type="entry name" value="PROKAR_LIPOPROTEIN"/>
    <property type="match status" value="1"/>
</dbReference>
<evidence type="ECO:0000256" key="6">
    <source>
        <dbReference type="SAM" id="MobiDB-lite"/>
    </source>
</evidence>
<keyword evidence="4" id="KW-0961">Cell wall biogenesis/degradation</keyword>
<dbReference type="InterPro" id="IPR036908">
    <property type="entry name" value="RlpA-like_sf"/>
</dbReference>
<keyword evidence="7" id="KW-0732">Signal</keyword>
<dbReference type="GO" id="GO:0009254">
    <property type="term" value="P:peptidoglycan turnover"/>
    <property type="evidence" value="ECO:0007669"/>
    <property type="project" value="InterPro"/>
</dbReference>
<comment type="catalytic activity">
    <reaction evidence="1">
        <text>Exolytic cleavage of the (1-&gt;4)-beta-glycosidic linkage between N-acetylmuramic acid (MurNAc) and N-acetylglucosamine (GlcNAc) residues in peptidoglycan, from either the reducing or the non-reducing ends of the peptidoglycan chains, with concomitant formation of a 1,6-anhydrobond in the MurNAc residue.</text>
        <dbReference type="EC" id="4.2.2.n1"/>
    </reaction>
</comment>
<dbReference type="EMBL" id="QFYS01000002">
    <property type="protein sequence ID" value="RAK67346.1"/>
    <property type="molecule type" value="Genomic_DNA"/>
</dbReference>
<dbReference type="GO" id="GO:0008933">
    <property type="term" value="F:peptidoglycan lytic transglycosylase activity"/>
    <property type="evidence" value="ECO:0007669"/>
    <property type="project" value="TreeGrafter"/>
</dbReference>
<keyword evidence="10" id="KW-1185">Reference proteome</keyword>
<dbReference type="Gene3D" id="2.40.40.10">
    <property type="entry name" value="RlpA-like domain"/>
    <property type="match status" value="1"/>
</dbReference>
<dbReference type="PIRSF" id="PIRSF019422">
    <property type="entry name" value="MltA"/>
    <property type="match status" value="1"/>
</dbReference>
<feature type="region of interest" description="Disordered" evidence="6">
    <location>
        <begin position="24"/>
        <end position="60"/>
    </location>
</feature>
<dbReference type="PANTHER" id="PTHR30124:SF0">
    <property type="entry name" value="MEMBRANE-BOUND LYTIC MUREIN TRANSGLYCOSYLASE A"/>
    <property type="match status" value="1"/>
</dbReference>
<dbReference type="GO" id="GO:0071555">
    <property type="term" value="P:cell wall organization"/>
    <property type="evidence" value="ECO:0007669"/>
    <property type="project" value="UniProtKB-KW"/>
</dbReference>
<evidence type="ECO:0000256" key="1">
    <source>
        <dbReference type="ARBA" id="ARBA00001420"/>
    </source>
</evidence>
<comment type="caution">
    <text evidence="9">The sequence shown here is derived from an EMBL/GenBank/DDBJ whole genome shotgun (WGS) entry which is preliminary data.</text>
</comment>
<gene>
    <name evidence="9" type="ORF">DJ019_05320</name>
</gene>
<sequence length="376" mass="39963">MRGASVAARWAGLTLAVLSVAACATPSEHGPPPPGFPQPEAPPPRPAPPEPPRRMPVAELPGWASDDLDAAFAAWKATCHVAKAPATAELCARARAVRETGSGVGRAFLEAFFEAEAAPGEGVLTAYFAPIYPARRSPDAEFSAPVRPRPADLRVENGAVLRVLANGAAEPYPERAAIEAQAAEAPLAWMRPEELFFLQVQGSGLLVFEDGRRMKALYAAHNGRPFVGIANPMRDRGLLPGNNTSGDAIRQWLAANRGPAADEIMRLNPRYAFFRLAPDDSRPPVGAANVPLPAGRAIAVDPAFHAYGELAWIDGQAPLLAGAFPSYRRLVATLDTGGAIRGEVRADLYLGEGEAAGVEAGRVRHTLRLWRLVPKP</sequence>
<dbReference type="EC" id="4.2.2.n1" evidence="2"/>
<evidence type="ECO:0000256" key="4">
    <source>
        <dbReference type="ARBA" id="ARBA00023316"/>
    </source>
</evidence>
<dbReference type="InterPro" id="IPR010611">
    <property type="entry name" value="3D_dom"/>
</dbReference>